<feature type="active site" description="Charge relay system" evidence="5">
    <location>
        <position position="272"/>
    </location>
</feature>
<evidence type="ECO:0000259" key="9">
    <source>
        <dbReference type="Pfam" id="PF00082"/>
    </source>
</evidence>
<evidence type="ECO:0000256" key="6">
    <source>
        <dbReference type="SAM" id="MobiDB-lite"/>
    </source>
</evidence>
<evidence type="ECO:0000256" key="5">
    <source>
        <dbReference type="PROSITE-ProRule" id="PRU01240"/>
    </source>
</evidence>
<keyword evidence="3 5" id="KW-0378">Hydrolase</keyword>
<dbReference type="Gene3D" id="3.40.50.200">
    <property type="entry name" value="Peptidase S8/S53 domain"/>
    <property type="match status" value="1"/>
</dbReference>
<dbReference type="InterPro" id="IPR000209">
    <property type="entry name" value="Peptidase_S8/S53_dom"/>
</dbReference>
<feature type="signal peptide" evidence="8">
    <location>
        <begin position="1"/>
        <end position="25"/>
    </location>
</feature>
<dbReference type="PANTHER" id="PTHR43806">
    <property type="entry name" value="PEPTIDASE S8"/>
    <property type="match status" value="1"/>
</dbReference>
<name>A0ABV8GD61_9ACTN</name>
<keyword evidence="2 5" id="KW-0645">Protease</keyword>
<feature type="active site" description="Charge relay system" evidence="5">
    <location>
        <position position="56"/>
    </location>
</feature>
<comment type="similarity">
    <text evidence="1 5">Belongs to the peptidase S8 family.</text>
</comment>
<dbReference type="InterPro" id="IPR050131">
    <property type="entry name" value="Peptidase_S8_subtilisin-like"/>
</dbReference>
<gene>
    <name evidence="10" type="ORF">ACFOY2_22820</name>
</gene>
<dbReference type="SUPFAM" id="SSF52743">
    <property type="entry name" value="Subtilisin-like"/>
    <property type="match status" value="1"/>
</dbReference>
<feature type="region of interest" description="Disordered" evidence="6">
    <location>
        <begin position="396"/>
        <end position="419"/>
    </location>
</feature>
<dbReference type="InterPro" id="IPR036852">
    <property type="entry name" value="Peptidase_S8/S53_dom_sf"/>
</dbReference>
<reference evidence="11" key="1">
    <citation type="journal article" date="2019" name="Int. J. Syst. Evol. Microbiol.">
        <title>The Global Catalogue of Microorganisms (GCM) 10K type strain sequencing project: providing services to taxonomists for standard genome sequencing and annotation.</title>
        <authorList>
            <consortium name="The Broad Institute Genomics Platform"/>
            <consortium name="The Broad Institute Genome Sequencing Center for Infectious Disease"/>
            <person name="Wu L."/>
            <person name="Ma J."/>
        </authorList>
    </citation>
    <scope>NUCLEOTIDE SEQUENCE [LARGE SCALE GENOMIC DNA]</scope>
    <source>
        <strain evidence="11">TBRC 1276</strain>
    </source>
</reference>
<evidence type="ECO:0000313" key="10">
    <source>
        <dbReference type="EMBL" id="MFC4010079.1"/>
    </source>
</evidence>
<feature type="domain" description="Peptidase S8/S53" evidence="9">
    <location>
        <begin position="47"/>
        <end position="319"/>
    </location>
</feature>
<keyword evidence="7" id="KW-1133">Transmembrane helix</keyword>
<dbReference type="PANTHER" id="PTHR43806:SF11">
    <property type="entry name" value="CEREVISIN-RELATED"/>
    <property type="match status" value="1"/>
</dbReference>
<organism evidence="10 11">
    <name type="scientific">Nonomuraea purpurea</name>
    <dbReference type="NCBI Taxonomy" id="1849276"/>
    <lineage>
        <taxon>Bacteria</taxon>
        <taxon>Bacillati</taxon>
        <taxon>Actinomycetota</taxon>
        <taxon>Actinomycetes</taxon>
        <taxon>Streptosporangiales</taxon>
        <taxon>Streptosporangiaceae</taxon>
        <taxon>Nonomuraea</taxon>
    </lineage>
</organism>
<dbReference type="Pfam" id="PF00082">
    <property type="entry name" value="Peptidase_S8"/>
    <property type="match status" value="1"/>
</dbReference>
<keyword evidence="7" id="KW-0812">Transmembrane</keyword>
<accession>A0ABV8GD61</accession>
<evidence type="ECO:0000256" key="3">
    <source>
        <dbReference type="ARBA" id="ARBA00022801"/>
    </source>
</evidence>
<evidence type="ECO:0000256" key="2">
    <source>
        <dbReference type="ARBA" id="ARBA00022670"/>
    </source>
</evidence>
<evidence type="ECO:0000313" key="11">
    <source>
        <dbReference type="Proteomes" id="UP001595851"/>
    </source>
</evidence>
<evidence type="ECO:0000256" key="7">
    <source>
        <dbReference type="SAM" id="Phobius"/>
    </source>
</evidence>
<proteinExistence type="inferred from homology"/>
<keyword evidence="8" id="KW-0732">Signal</keyword>
<keyword evidence="4 5" id="KW-0720">Serine protease</keyword>
<comment type="caution">
    <text evidence="10">The sequence shown here is derived from an EMBL/GenBank/DDBJ whole genome shotgun (WGS) entry which is preliminary data.</text>
</comment>
<dbReference type="PROSITE" id="PS00136">
    <property type="entry name" value="SUBTILASE_ASP"/>
    <property type="match status" value="1"/>
</dbReference>
<dbReference type="InterPro" id="IPR015500">
    <property type="entry name" value="Peptidase_S8_subtilisin-rel"/>
</dbReference>
<dbReference type="PRINTS" id="PR00723">
    <property type="entry name" value="SUBTILISIN"/>
</dbReference>
<protein>
    <submittedName>
        <fullName evidence="10">S8 family serine peptidase</fullName>
    </submittedName>
</protein>
<feature type="transmembrane region" description="Helical" evidence="7">
    <location>
        <begin position="365"/>
        <end position="388"/>
    </location>
</feature>
<evidence type="ECO:0000256" key="1">
    <source>
        <dbReference type="ARBA" id="ARBA00011073"/>
    </source>
</evidence>
<dbReference type="RefSeq" id="WP_379530101.1">
    <property type="nucleotide sequence ID" value="NZ_JBHSBI010000011.1"/>
</dbReference>
<dbReference type="Proteomes" id="UP001595851">
    <property type="component" value="Unassembled WGS sequence"/>
</dbReference>
<feature type="active site" description="Charge relay system" evidence="5">
    <location>
        <position position="91"/>
    </location>
</feature>
<dbReference type="PROSITE" id="PS51892">
    <property type="entry name" value="SUBTILASE"/>
    <property type="match status" value="1"/>
</dbReference>
<sequence>MIRRLARTAALVAGLVAATSTPALAEAPRGWEQQAMKVPAAQRLGQGKGITVAVLDSGVMEDHPEFRGRVTSGPDFIGGGARPGQSYWGAHGTSMASSVLRVAPQAQVLSVRVIWDHEDPARKRAEAATKSGRIAADEESLKRGNALAKGIRYAVDKGARVISMSLGTDEWNLGDAYDDTTAAAVDYALGKGVILMASAGNGGSTDPLEVDANNVVAYPAAHPGVIAVAATGPDGKRADFSQVHTYNTISAPGVDIYFANNRGGYRTGEGTSPACALAAGTAALMLSRNPDLTPRQVRDILIRTAKKPAGGYNVFLGFGLIDAAAAVQAAGAAKDAKIAAAPYKGKEYFGGGPVASASTNPPIDMGFVTVGGGAAGVGLLFLLGAALLMRRPRARPAPGRPADGAFGQAAPYGPPRNMG</sequence>
<keyword evidence="7" id="KW-0472">Membrane</keyword>
<feature type="chain" id="PRO_5047342270" evidence="8">
    <location>
        <begin position="26"/>
        <end position="419"/>
    </location>
</feature>
<feature type="compositionally biased region" description="Low complexity" evidence="6">
    <location>
        <begin position="396"/>
        <end position="407"/>
    </location>
</feature>
<evidence type="ECO:0000256" key="8">
    <source>
        <dbReference type="SAM" id="SignalP"/>
    </source>
</evidence>
<dbReference type="InterPro" id="IPR023827">
    <property type="entry name" value="Peptidase_S8_Asp-AS"/>
</dbReference>
<dbReference type="EMBL" id="JBHSBI010000011">
    <property type="protein sequence ID" value="MFC4010079.1"/>
    <property type="molecule type" value="Genomic_DNA"/>
</dbReference>
<evidence type="ECO:0000256" key="4">
    <source>
        <dbReference type="ARBA" id="ARBA00022825"/>
    </source>
</evidence>
<keyword evidence="11" id="KW-1185">Reference proteome</keyword>